<proteinExistence type="predicted"/>
<dbReference type="SMART" id="SM00066">
    <property type="entry name" value="GAL4"/>
    <property type="match status" value="1"/>
</dbReference>
<protein>
    <recommendedName>
        <fullName evidence="2">Zn(2)-C6 fungal-type domain-containing protein</fullName>
    </recommendedName>
</protein>
<dbReference type="PANTHER" id="PTHR38111">
    <property type="entry name" value="ZN(2)-C6 FUNGAL-TYPE DOMAIN-CONTAINING PROTEIN-RELATED"/>
    <property type="match status" value="1"/>
</dbReference>
<organism evidence="3 4">
    <name type="scientific">Tolypocladium paradoxum</name>
    <dbReference type="NCBI Taxonomy" id="94208"/>
    <lineage>
        <taxon>Eukaryota</taxon>
        <taxon>Fungi</taxon>
        <taxon>Dikarya</taxon>
        <taxon>Ascomycota</taxon>
        <taxon>Pezizomycotina</taxon>
        <taxon>Sordariomycetes</taxon>
        <taxon>Hypocreomycetidae</taxon>
        <taxon>Hypocreales</taxon>
        <taxon>Ophiocordycipitaceae</taxon>
        <taxon>Tolypocladium</taxon>
    </lineage>
</organism>
<comment type="caution">
    <text evidence="3">The sequence shown here is derived from an EMBL/GenBank/DDBJ whole genome shotgun (WGS) entry which is preliminary data.</text>
</comment>
<gene>
    <name evidence="3" type="ORF">TPAR_05976</name>
</gene>
<evidence type="ECO:0000313" key="3">
    <source>
        <dbReference type="EMBL" id="POR33827.1"/>
    </source>
</evidence>
<dbReference type="Gene3D" id="4.10.240.10">
    <property type="entry name" value="Zn(2)-C6 fungal-type DNA-binding domain"/>
    <property type="match status" value="1"/>
</dbReference>
<dbReference type="CDD" id="cd00067">
    <property type="entry name" value="GAL4"/>
    <property type="match status" value="1"/>
</dbReference>
<feature type="non-terminal residue" evidence="3">
    <location>
        <position position="429"/>
    </location>
</feature>
<accession>A0A2S4KUI4</accession>
<dbReference type="PANTHER" id="PTHR38111:SF2">
    <property type="entry name" value="FINGER DOMAIN PROTEIN, PUTATIVE (AFU_ORTHOLOGUE AFUA_1G01560)-RELATED"/>
    <property type="match status" value="1"/>
</dbReference>
<dbReference type="InterPro" id="IPR053178">
    <property type="entry name" value="Osmoadaptation_assoc"/>
</dbReference>
<dbReference type="OrthoDB" id="194358at2759"/>
<keyword evidence="1" id="KW-0539">Nucleus</keyword>
<dbReference type="InterPro" id="IPR021858">
    <property type="entry name" value="Fun_TF"/>
</dbReference>
<keyword evidence="4" id="KW-1185">Reference proteome</keyword>
<dbReference type="InterPro" id="IPR001138">
    <property type="entry name" value="Zn2Cys6_DnaBD"/>
</dbReference>
<name>A0A2S4KUI4_9HYPO</name>
<evidence type="ECO:0000256" key="1">
    <source>
        <dbReference type="ARBA" id="ARBA00023242"/>
    </source>
</evidence>
<dbReference type="AlphaFoldDB" id="A0A2S4KUI4"/>
<dbReference type="Pfam" id="PF00172">
    <property type="entry name" value="Zn_clus"/>
    <property type="match status" value="1"/>
</dbReference>
<evidence type="ECO:0000259" key="2">
    <source>
        <dbReference type="PROSITE" id="PS50048"/>
    </source>
</evidence>
<dbReference type="PROSITE" id="PS50048">
    <property type="entry name" value="ZN2_CY6_FUNGAL_2"/>
    <property type="match status" value="1"/>
</dbReference>
<dbReference type="Pfam" id="PF11951">
    <property type="entry name" value="Fungal_trans_2"/>
    <property type="match status" value="1"/>
</dbReference>
<dbReference type="GO" id="GO:0008270">
    <property type="term" value="F:zinc ion binding"/>
    <property type="evidence" value="ECO:0007669"/>
    <property type="project" value="InterPro"/>
</dbReference>
<dbReference type="EMBL" id="PKSG01000642">
    <property type="protein sequence ID" value="POR33827.1"/>
    <property type="molecule type" value="Genomic_DNA"/>
</dbReference>
<reference evidence="3 4" key="1">
    <citation type="submission" date="2018-01" db="EMBL/GenBank/DDBJ databases">
        <title>Harnessing the power of phylogenomics to disentangle the directionality and signatures of interkingdom host jumping in the parasitic fungal genus Tolypocladium.</title>
        <authorList>
            <person name="Quandt C.A."/>
            <person name="Patterson W."/>
            <person name="Spatafora J.W."/>
        </authorList>
    </citation>
    <scope>NUCLEOTIDE SEQUENCE [LARGE SCALE GENOMIC DNA]</scope>
    <source>
        <strain evidence="3 4">NRBC 100945</strain>
    </source>
</reference>
<dbReference type="Proteomes" id="UP000237481">
    <property type="component" value="Unassembled WGS sequence"/>
</dbReference>
<evidence type="ECO:0000313" key="4">
    <source>
        <dbReference type="Proteomes" id="UP000237481"/>
    </source>
</evidence>
<feature type="domain" description="Zn(2)-C6 fungal-type" evidence="2">
    <location>
        <begin position="19"/>
        <end position="48"/>
    </location>
</feature>
<dbReference type="SUPFAM" id="SSF57701">
    <property type="entry name" value="Zn2/Cys6 DNA-binding domain"/>
    <property type="match status" value="1"/>
</dbReference>
<dbReference type="InterPro" id="IPR036864">
    <property type="entry name" value="Zn2-C6_fun-type_DNA-bd_sf"/>
</dbReference>
<sequence length="429" mass="46503">MPGQEMQLGPFDRRRKRSRCQACAASHLKCSGERPCAGCARRGAACSYARQGAGGPLILLERGRQQTSASWASGQRQMAGPTGHLQRVAPPGGLADERLRHVYFFDVFVRRNSFTGRARTCGDEVKALAELHSQQGSHLYHAMLALGALYALHLNASDGPGSRSRGLLAALGYYAKAVSDLRLALDAQGRADWGQRQQEPQRTCILWTTLLLGLFELMKDATGDAWRQHMVHGTAQALAASGPSACRSGPGLAFFAQARVFEVCRTILFNEASFLTEPGWVRLGREQLPGDDGRPLDSLLDIMVMCSRLRVRAGTFMAGQEAAAETEASAEARAIASDGQRLREALGCWHEAYVEGGTSAAKDDVDDASMLLARVFFAATSIYLSGIFDYSAAHWQRLGLRAARLDAATVQLHVARILALTTAALERSR</sequence>
<dbReference type="GO" id="GO:0000981">
    <property type="term" value="F:DNA-binding transcription factor activity, RNA polymerase II-specific"/>
    <property type="evidence" value="ECO:0007669"/>
    <property type="project" value="InterPro"/>
</dbReference>